<keyword evidence="4" id="KW-0658">Purine biosynthesis</keyword>
<dbReference type="PANTHER" id="PTHR10099">
    <property type="entry name" value="PHOSPHORIBOSYLFORMYLGLYCINAMIDINE SYNTHASE"/>
    <property type="match status" value="1"/>
</dbReference>
<name>A0A1F7JHP7_9BACT</name>
<dbReference type="PROSITE" id="PS51273">
    <property type="entry name" value="GATASE_TYPE_1"/>
    <property type="match status" value="1"/>
</dbReference>
<keyword evidence="2" id="KW-0436">Ligase</keyword>
<comment type="caution">
    <text evidence="8">The sequence shown here is derived from an EMBL/GenBank/DDBJ whole genome shotgun (WGS) entry which is preliminary data.</text>
</comment>
<evidence type="ECO:0000256" key="1">
    <source>
        <dbReference type="ARBA" id="ARBA00022490"/>
    </source>
</evidence>
<dbReference type="PIRSF" id="PIRSF001586">
    <property type="entry name" value="FGAM_synth_I"/>
    <property type="match status" value="1"/>
</dbReference>
<dbReference type="NCBIfam" id="TIGR01737">
    <property type="entry name" value="FGAM_synth_I"/>
    <property type="match status" value="1"/>
</dbReference>
<dbReference type="GO" id="GO:0016787">
    <property type="term" value="F:hydrolase activity"/>
    <property type="evidence" value="ECO:0007669"/>
    <property type="project" value="UniProtKB-KW"/>
</dbReference>
<sequence>MIKPKIIVLSGYGLNCEEETAYGFQLAGGDAEIVHINDIIDKIKKLDDYQILGIPGGFAFGDHTGSGKAYANKIKNHLTDQLNSFIESDKLVIGICNGFQILTNCGLLPGALTFNESARYINRWIDLKVVNKSPWLKKIKNLSLPVAHGEGKYYLPDKELSDLKKNNQVAVKYIKGEMYKEYGLAYNPNGALSDIAGITDKTGRIFGLMPHPDRALFFTQLPHWTRLKERYLRNGKDLPEHGPGLQIFKNGVDYFK</sequence>
<dbReference type="GO" id="GO:0005737">
    <property type="term" value="C:cytoplasm"/>
    <property type="evidence" value="ECO:0007669"/>
    <property type="project" value="TreeGrafter"/>
</dbReference>
<evidence type="ECO:0000313" key="8">
    <source>
        <dbReference type="EMBL" id="OGK55117.1"/>
    </source>
</evidence>
<gene>
    <name evidence="8" type="ORF">A3H78_03990</name>
</gene>
<evidence type="ECO:0000256" key="5">
    <source>
        <dbReference type="ARBA" id="ARBA00022801"/>
    </source>
</evidence>
<dbReference type="EMBL" id="MGAV01000011">
    <property type="protein sequence ID" value="OGK55117.1"/>
    <property type="molecule type" value="Genomic_DNA"/>
</dbReference>
<keyword evidence="7" id="KW-0315">Glutamine amidotransferase</keyword>
<evidence type="ECO:0000313" key="9">
    <source>
        <dbReference type="Proteomes" id="UP000177418"/>
    </source>
</evidence>
<dbReference type="CDD" id="cd01740">
    <property type="entry name" value="GATase1_FGAR_AT"/>
    <property type="match status" value="1"/>
</dbReference>
<dbReference type="Pfam" id="PF13507">
    <property type="entry name" value="GATase_5"/>
    <property type="match status" value="1"/>
</dbReference>
<evidence type="ECO:0000256" key="7">
    <source>
        <dbReference type="ARBA" id="ARBA00022962"/>
    </source>
</evidence>
<organism evidence="8 9">
    <name type="scientific">Candidatus Roizmanbacteria bacterium RIFCSPLOWO2_02_FULL_36_11</name>
    <dbReference type="NCBI Taxonomy" id="1802071"/>
    <lineage>
        <taxon>Bacteria</taxon>
        <taxon>Candidatus Roizmaniibacteriota</taxon>
    </lineage>
</organism>
<dbReference type="PANTHER" id="PTHR10099:SF1">
    <property type="entry name" value="PHOSPHORIBOSYLFORMYLGLYCINAMIDINE SYNTHASE"/>
    <property type="match status" value="1"/>
</dbReference>
<dbReference type="Proteomes" id="UP000177418">
    <property type="component" value="Unassembled WGS sequence"/>
</dbReference>
<keyword evidence="1" id="KW-0963">Cytoplasm</keyword>
<keyword evidence="6" id="KW-0067">ATP-binding</keyword>
<dbReference type="AlphaFoldDB" id="A0A1F7JHP7"/>
<reference evidence="8 9" key="1">
    <citation type="journal article" date="2016" name="Nat. Commun.">
        <title>Thousands of microbial genomes shed light on interconnected biogeochemical processes in an aquifer system.</title>
        <authorList>
            <person name="Anantharaman K."/>
            <person name="Brown C.T."/>
            <person name="Hug L.A."/>
            <person name="Sharon I."/>
            <person name="Castelle C.J."/>
            <person name="Probst A.J."/>
            <person name="Thomas B.C."/>
            <person name="Singh A."/>
            <person name="Wilkins M.J."/>
            <person name="Karaoz U."/>
            <person name="Brodie E.L."/>
            <person name="Williams K.H."/>
            <person name="Hubbard S.S."/>
            <person name="Banfield J.F."/>
        </authorList>
    </citation>
    <scope>NUCLEOTIDE SEQUENCE [LARGE SCALE GENOMIC DNA]</scope>
</reference>
<dbReference type="SUPFAM" id="SSF52317">
    <property type="entry name" value="Class I glutamine amidotransferase-like"/>
    <property type="match status" value="1"/>
</dbReference>
<dbReference type="GO" id="GO:0006189">
    <property type="term" value="P:'de novo' IMP biosynthetic process"/>
    <property type="evidence" value="ECO:0007669"/>
    <property type="project" value="InterPro"/>
</dbReference>
<dbReference type="InterPro" id="IPR029062">
    <property type="entry name" value="Class_I_gatase-like"/>
</dbReference>
<accession>A0A1F7JHP7</accession>
<evidence type="ECO:0000256" key="4">
    <source>
        <dbReference type="ARBA" id="ARBA00022755"/>
    </source>
</evidence>
<keyword evidence="5" id="KW-0378">Hydrolase</keyword>
<evidence type="ECO:0000256" key="6">
    <source>
        <dbReference type="ARBA" id="ARBA00022840"/>
    </source>
</evidence>
<dbReference type="GO" id="GO:0005524">
    <property type="term" value="F:ATP binding"/>
    <property type="evidence" value="ECO:0007669"/>
    <property type="project" value="UniProtKB-KW"/>
</dbReference>
<dbReference type="SMART" id="SM01211">
    <property type="entry name" value="GATase_5"/>
    <property type="match status" value="1"/>
</dbReference>
<dbReference type="InterPro" id="IPR010075">
    <property type="entry name" value="PRibForGlyAmidine_synth_PurQ"/>
</dbReference>
<protein>
    <submittedName>
        <fullName evidence="8">Phosphoribosylformylglycinamidine synthase I</fullName>
    </submittedName>
</protein>
<dbReference type="GO" id="GO:0004642">
    <property type="term" value="F:phosphoribosylformylglycinamidine synthase activity"/>
    <property type="evidence" value="ECO:0007669"/>
    <property type="project" value="InterPro"/>
</dbReference>
<dbReference type="Gene3D" id="3.40.50.880">
    <property type="match status" value="1"/>
</dbReference>
<evidence type="ECO:0000256" key="2">
    <source>
        <dbReference type="ARBA" id="ARBA00022598"/>
    </source>
</evidence>
<keyword evidence="3" id="KW-0547">Nucleotide-binding</keyword>
<proteinExistence type="predicted"/>
<evidence type="ECO:0000256" key="3">
    <source>
        <dbReference type="ARBA" id="ARBA00022741"/>
    </source>
</evidence>